<evidence type="ECO:0000313" key="2">
    <source>
        <dbReference type="EMBL" id="MBE1457899.1"/>
    </source>
</evidence>
<dbReference type="RefSeq" id="WP_191270807.1">
    <property type="nucleotide sequence ID" value="NZ_BMXJ01000004.1"/>
</dbReference>
<evidence type="ECO:0000313" key="3">
    <source>
        <dbReference type="Proteomes" id="UP000598217"/>
    </source>
</evidence>
<name>A0ABR9HFU3_9ACTN</name>
<evidence type="ECO:0008006" key="4">
    <source>
        <dbReference type="Google" id="ProtNLM"/>
    </source>
</evidence>
<dbReference type="Proteomes" id="UP000598217">
    <property type="component" value="Unassembled WGS sequence"/>
</dbReference>
<reference evidence="2 3" key="1">
    <citation type="submission" date="2020-10" db="EMBL/GenBank/DDBJ databases">
        <title>Sequencing the genomes of 1000 actinobacteria strains.</title>
        <authorList>
            <person name="Klenk H.-P."/>
        </authorList>
    </citation>
    <scope>NUCLEOTIDE SEQUENCE [LARGE SCALE GENOMIC DNA]</scope>
    <source>
        <strain evidence="2 3">DSM 45157</strain>
    </source>
</reference>
<accession>A0ABR9HFU3</accession>
<comment type="caution">
    <text evidence="2">The sequence shown here is derived from an EMBL/GenBank/DDBJ whole genome shotgun (WGS) entry which is preliminary data.</text>
</comment>
<sequence length="145" mass="15736">MKLSTGALALLRSLLRDVPGDHHVLTLHTHHTVSTAVDRRAETFDAEHPQVVERLYAAVTGGASASVVLRTVTDRISHTLPNGVEIPVELVRGWYVTDHRLIPLDGARMFDAHCTDAASGEPLPPEHGVEYTGAPEIDLTPLPRS</sequence>
<organism evidence="2 3">
    <name type="scientific">Nocardiopsis terrae</name>
    <dbReference type="NCBI Taxonomy" id="372655"/>
    <lineage>
        <taxon>Bacteria</taxon>
        <taxon>Bacillati</taxon>
        <taxon>Actinomycetota</taxon>
        <taxon>Actinomycetes</taxon>
        <taxon>Streptosporangiales</taxon>
        <taxon>Nocardiopsidaceae</taxon>
        <taxon>Nocardiopsis</taxon>
    </lineage>
</organism>
<dbReference type="EMBL" id="JADBDY010000001">
    <property type="protein sequence ID" value="MBE1457899.1"/>
    <property type="molecule type" value="Genomic_DNA"/>
</dbReference>
<feature type="region of interest" description="Disordered" evidence="1">
    <location>
        <begin position="117"/>
        <end position="145"/>
    </location>
</feature>
<gene>
    <name evidence="2" type="ORF">H4W79_002113</name>
</gene>
<evidence type="ECO:0000256" key="1">
    <source>
        <dbReference type="SAM" id="MobiDB-lite"/>
    </source>
</evidence>
<proteinExistence type="predicted"/>
<protein>
    <recommendedName>
        <fullName evidence="4">UTRA domain-containing protein</fullName>
    </recommendedName>
</protein>
<keyword evidence="3" id="KW-1185">Reference proteome</keyword>